<feature type="domain" description="Surface-adhesin protein E-like" evidence="2">
    <location>
        <begin position="88"/>
        <end position="198"/>
    </location>
</feature>
<keyword evidence="1" id="KW-0732">Signal</keyword>
<dbReference type="Pfam" id="PF16747">
    <property type="entry name" value="Adhesin_E"/>
    <property type="match status" value="1"/>
</dbReference>
<gene>
    <name evidence="3" type="ORF">AGI3411_03247</name>
</gene>
<evidence type="ECO:0000313" key="3">
    <source>
        <dbReference type="EMBL" id="SSW67764.1"/>
    </source>
</evidence>
<proteinExistence type="predicted"/>
<dbReference type="InterPro" id="IPR031939">
    <property type="entry name" value="Adhesin_E-like"/>
</dbReference>
<evidence type="ECO:0000259" key="2">
    <source>
        <dbReference type="Pfam" id="PF16747"/>
    </source>
</evidence>
<keyword evidence="4" id="KW-1185">Reference proteome</keyword>
<sequence length="207" mass="22094">MAARQSARPWPLLTERNVPMIARHARFRRALAALAAVAWTSAAAAAQPGACETITVREGDPVPPGACAVNVVPRDPGPAGMLFGGPEWVPLDPQAMPGVFYDTASIKPLSNPPAVMAVTVAWFYAQPRISETNGQSYRSVTQPVTLNCDADTYTVDHTLHYAGENATGKLIESLPTAGIRNAPIAHDPVQRKLRELICPAGGRPVRK</sequence>
<feature type="signal peptide" evidence="1">
    <location>
        <begin position="1"/>
        <end position="45"/>
    </location>
</feature>
<dbReference type="Proteomes" id="UP000289184">
    <property type="component" value="Unassembled WGS sequence"/>
</dbReference>
<dbReference type="EMBL" id="UFQB01000013">
    <property type="protein sequence ID" value="SSW67764.1"/>
    <property type="molecule type" value="Genomic_DNA"/>
</dbReference>
<organism evidence="3 4">
    <name type="scientific">Achromobacter agilis</name>
    <dbReference type="NCBI Taxonomy" id="1353888"/>
    <lineage>
        <taxon>Bacteria</taxon>
        <taxon>Pseudomonadati</taxon>
        <taxon>Pseudomonadota</taxon>
        <taxon>Betaproteobacteria</taxon>
        <taxon>Burkholderiales</taxon>
        <taxon>Alcaligenaceae</taxon>
        <taxon>Achromobacter</taxon>
    </lineage>
</organism>
<name>A0A446CIN0_9BURK</name>
<feature type="chain" id="PRO_5019542135" description="Surface-adhesin protein E-like domain-containing protein" evidence="1">
    <location>
        <begin position="46"/>
        <end position="207"/>
    </location>
</feature>
<reference evidence="3 4" key="1">
    <citation type="submission" date="2018-07" db="EMBL/GenBank/DDBJ databases">
        <authorList>
            <person name="Peeters C."/>
        </authorList>
    </citation>
    <scope>NUCLEOTIDE SEQUENCE [LARGE SCALE GENOMIC DNA]</scope>
    <source>
        <strain evidence="3 4">LMG 3411</strain>
    </source>
</reference>
<evidence type="ECO:0000313" key="4">
    <source>
        <dbReference type="Proteomes" id="UP000289184"/>
    </source>
</evidence>
<accession>A0A446CIN0</accession>
<protein>
    <recommendedName>
        <fullName evidence="2">Surface-adhesin protein E-like domain-containing protein</fullName>
    </recommendedName>
</protein>
<dbReference type="AlphaFoldDB" id="A0A446CIN0"/>
<evidence type="ECO:0000256" key="1">
    <source>
        <dbReference type="SAM" id="SignalP"/>
    </source>
</evidence>